<dbReference type="OrthoDB" id="8960309at2759"/>
<evidence type="ECO:0000256" key="1">
    <source>
        <dbReference type="SAM" id="Coils"/>
    </source>
</evidence>
<sequence>MKLTVVVVCLSVAVMTVLIYQALRQEVDLRRQKTLLVDNSAEVKRKEMAIVEAKKTIQQLKASLGTINEDIEGLKKKKEENDKAAQEFEQGLKTCNSEKEDADKKKTEVSAAMDKLKTDQEEAKKKAEQDIQGLKQQILDRDKAICAFVDTTKEEARKLCGIAEAPK</sequence>
<keyword evidence="3" id="KW-1185">Reference proteome</keyword>
<keyword evidence="1" id="KW-0175">Coiled coil</keyword>
<feature type="coiled-coil region" evidence="1">
    <location>
        <begin position="43"/>
        <end position="137"/>
    </location>
</feature>
<accession>A0A2U9AY30</accession>
<dbReference type="OMA" id="RNQMVES"/>
<dbReference type="Proteomes" id="UP000246464">
    <property type="component" value="Chromosome 1"/>
</dbReference>
<dbReference type="EMBL" id="CP026243">
    <property type="protein sequence ID" value="AWO96599.1"/>
    <property type="molecule type" value="Genomic_DNA"/>
</dbReference>
<name>A0A2U9AY30_SCOMX</name>
<proteinExistence type="predicted"/>
<evidence type="ECO:0000313" key="3">
    <source>
        <dbReference type="Proteomes" id="UP000246464"/>
    </source>
</evidence>
<organism evidence="2 3">
    <name type="scientific">Scophthalmus maximus</name>
    <name type="common">Turbot</name>
    <name type="synonym">Psetta maxima</name>
    <dbReference type="NCBI Taxonomy" id="52904"/>
    <lineage>
        <taxon>Eukaryota</taxon>
        <taxon>Metazoa</taxon>
        <taxon>Chordata</taxon>
        <taxon>Craniata</taxon>
        <taxon>Vertebrata</taxon>
        <taxon>Euteleostomi</taxon>
        <taxon>Actinopterygii</taxon>
        <taxon>Neopterygii</taxon>
        <taxon>Teleostei</taxon>
        <taxon>Neoteleostei</taxon>
        <taxon>Acanthomorphata</taxon>
        <taxon>Carangaria</taxon>
        <taxon>Pleuronectiformes</taxon>
        <taxon>Pleuronectoidei</taxon>
        <taxon>Scophthalmidae</taxon>
        <taxon>Scophthalmus</taxon>
    </lineage>
</organism>
<protein>
    <submittedName>
        <fullName evidence="2">Uncharacterized protein</fullName>
    </submittedName>
</protein>
<gene>
    <name evidence="2" type="ORF">SMAX5B_011794</name>
</gene>
<dbReference type="AlphaFoldDB" id="A0A2U9AY30"/>
<evidence type="ECO:0000313" key="2">
    <source>
        <dbReference type="EMBL" id="AWO96599.1"/>
    </source>
</evidence>
<reference evidence="2 3" key="1">
    <citation type="submission" date="2017-12" db="EMBL/GenBank/DDBJ databases">
        <title>Integrating genomic resources of turbot (Scophthalmus maximus) in depth evaluation of genetic and physical mapping variation across individuals.</title>
        <authorList>
            <person name="Martinez P."/>
        </authorList>
    </citation>
    <scope>NUCLEOTIDE SEQUENCE [LARGE SCALE GENOMIC DNA]</scope>
</reference>